<sequence>IIYINGTAVALTESATPDGARVTDVGSVLTIGNYVTDTLTFDGGIKNMRMYSRVLGAAEISVNFGLGFNGAPSSSTGLAGYWKLNEGTGTTATDSSVAANDGTISGATWLDGAMNDVIVSSASTSYAVYFDSGGSIFYIDMPKGLSNPNYLIGTQKYETTGIYLSPWFDGDNQSFQKLVKAVTSFAKRITANETIVIKYRVDKVNTDRDAGFTTLDTLNTSGDNGEVVNEIASGAGLGFNSFQFRLDLARGGTTTNTPDMLALTLAYRLVTQGNWSWSLNLVLDDSHNTTPAEKIANLESAIESAVDVPFIYRFLPDETHFVQFLSPREIQKTGKEFDGSINIQLLESWLP</sequence>
<organism evidence="1">
    <name type="scientific">marine sediment metagenome</name>
    <dbReference type="NCBI Taxonomy" id="412755"/>
    <lineage>
        <taxon>unclassified sequences</taxon>
        <taxon>metagenomes</taxon>
        <taxon>ecological metagenomes</taxon>
    </lineage>
</organism>
<dbReference type="SUPFAM" id="SSF49899">
    <property type="entry name" value="Concanavalin A-like lectins/glucanases"/>
    <property type="match status" value="1"/>
</dbReference>
<dbReference type="Gene3D" id="2.60.120.200">
    <property type="match status" value="1"/>
</dbReference>
<protein>
    <recommendedName>
        <fullName evidence="2">LamG-like jellyroll fold domain-containing protein</fullName>
    </recommendedName>
</protein>
<evidence type="ECO:0000313" key="1">
    <source>
        <dbReference type="EMBL" id="KKK56078.1"/>
    </source>
</evidence>
<dbReference type="EMBL" id="LAZR01065168">
    <property type="protein sequence ID" value="KKK56078.1"/>
    <property type="molecule type" value="Genomic_DNA"/>
</dbReference>
<feature type="non-terminal residue" evidence="1">
    <location>
        <position position="1"/>
    </location>
</feature>
<dbReference type="AlphaFoldDB" id="A0A0F8WHJ9"/>
<reference evidence="1" key="1">
    <citation type="journal article" date="2015" name="Nature">
        <title>Complex archaea that bridge the gap between prokaryotes and eukaryotes.</title>
        <authorList>
            <person name="Spang A."/>
            <person name="Saw J.H."/>
            <person name="Jorgensen S.L."/>
            <person name="Zaremba-Niedzwiedzka K."/>
            <person name="Martijn J."/>
            <person name="Lind A.E."/>
            <person name="van Eijk R."/>
            <person name="Schleper C."/>
            <person name="Guy L."/>
            <person name="Ettema T.J."/>
        </authorList>
    </citation>
    <scope>NUCLEOTIDE SEQUENCE</scope>
</reference>
<name>A0A0F8WHJ9_9ZZZZ</name>
<comment type="caution">
    <text evidence="1">The sequence shown here is derived from an EMBL/GenBank/DDBJ whole genome shotgun (WGS) entry which is preliminary data.</text>
</comment>
<evidence type="ECO:0008006" key="2">
    <source>
        <dbReference type="Google" id="ProtNLM"/>
    </source>
</evidence>
<gene>
    <name evidence="1" type="ORF">LCGC14_3068140</name>
</gene>
<feature type="non-terminal residue" evidence="1">
    <location>
        <position position="351"/>
    </location>
</feature>
<accession>A0A0F8WHJ9</accession>
<dbReference type="InterPro" id="IPR013320">
    <property type="entry name" value="ConA-like_dom_sf"/>
</dbReference>
<proteinExistence type="predicted"/>